<dbReference type="InterPro" id="IPR011249">
    <property type="entry name" value="Metalloenz_LuxS/M16"/>
</dbReference>
<evidence type="ECO:0000256" key="2">
    <source>
        <dbReference type="ARBA" id="ARBA00007261"/>
    </source>
</evidence>
<dbReference type="PANTHER" id="PTHR11851:SF149">
    <property type="entry name" value="GH01077P"/>
    <property type="match status" value="1"/>
</dbReference>
<organism evidence="10 11">
    <name type="scientific">Hermanssonia centrifuga</name>
    <dbReference type="NCBI Taxonomy" id="98765"/>
    <lineage>
        <taxon>Eukaryota</taxon>
        <taxon>Fungi</taxon>
        <taxon>Dikarya</taxon>
        <taxon>Basidiomycota</taxon>
        <taxon>Agaricomycotina</taxon>
        <taxon>Agaricomycetes</taxon>
        <taxon>Polyporales</taxon>
        <taxon>Meruliaceae</taxon>
        <taxon>Hermanssonia</taxon>
    </lineage>
</organism>
<comment type="similarity">
    <text evidence="2">Belongs to the peptidase M16 family.</text>
</comment>
<dbReference type="OrthoDB" id="10251424at2759"/>
<evidence type="ECO:0000313" key="11">
    <source>
        <dbReference type="Proteomes" id="UP000186601"/>
    </source>
</evidence>
<dbReference type="GO" id="GO:0006627">
    <property type="term" value="P:protein processing involved in protein targeting to mitochondrion"/>
    <property type="evidence" value="ECO:0007669"/>
    <property type="project" value="TreeGrafter"/>
</dbReference>
<keyword evidence="8" id="KW-0482">Metalloprotease</keyword>
<name>A0A2R6NYL1_9APHY</name>
<dbReference type="SUPFAM" id="SSF63411">
    <property type="entry name" value="LuxS/MPP-like metallohydrolase"/>
    <property type="match status" value="1"/>
</dbReference>
<keyword evidence="5" id="KW-0479">Metal-binding</keyword>
<dbReference type="GO" id="GO:0005739">
    <property type="term" value="C:mitochondrion"/>
    <property type="evidence" value="ECO:0007669"/>
    <property type="project" value="TreeGrafter"/>
</dbReference>
<evidence type="ECO:0000256" key="1">
    <source>
        <dbReference type="ARBA" id="ARBA00001098"/>
    </source>
</evidence>
<evidence type="ECO:0000256" key="7">
    <source>
        <dbReference type="ARBA" id="ARBA00022833"/>
    </source>
</evidence>
<dbReference type="InterPro" id="IPR050361">
    <property type="entry name" value="MPP/UQCRC_Complex"/>
</dbReference>
<evidence type="ECO:0000256" key="4">
    <source>
        <dbReference type="ARBA" id="ARBA00022670"/>
    </source>
</evidence>
<keyword evidence="4" id="KW-0645">Protease</keyword>
<dbReference type="STRING" id="98765.A0A2R6NYL1"/>
<dbReference type="PANTHER" id="PTHR11851">
    <property type="entry name" value="METALLOPROTEASE"/>
    <property type="match status" value="1"/>
</dbReference>
<comment type="catalytic activity">
    <reaction evidence="1">
        <text>Release of N-terminal transit peptides from precursor proteins imported into the mitochondrion, typically with Arg in position P2.</text>
        <dbReference type="EC" id="3.4.24.64"/>
    </reaction>
</comment>
<evidence type="ECO:0000256" key="8">
    <source>
        <dbReference type="ARBA" id="ARBA00023049"/>
    </source>
</evidence>
<dbReference type="EMBL" id="MLYV02000653">
    <property type="protein sequence ID" value="PSR80472.1"/>
    <property type="molecule type" value="Genomic_DNA"/>
</dbReference>
<evidence type="ECO:0000256" key="5">
    <source>
        <dbReference type="ARBA" id="ARBA00022723"/>
    </source>
</evidence>
<evidence type="ECO:0000256" key="6">
    <source>
        <dbReference type="ARBA" id="ARBA00022801"/>
    </source>
</evidence>
<evidence type="ECO:0000256" key="9">
    <source>
        <dbReference type="ARBA" id="ARBA00031018"/>
    </source>
</evidence>
<dbReference type="AlphaFoldDB" id="A0A2R6NYL1"/>
<protein>
    <recommendedName>
        <fullName evidence="3">mitochondrial processing peptidase</fullName>
        <ecNumber evidence="3">3.4.24.64</ecNumber>
    </recommendedName>
    <alternativeName>
        <fullName evidence="9">Beta-MPP</fullName>
    </alternativeName>
</protein>
<dbReference type="Proteomes" id="UP000186601">
    <property type="component" value="Unassembled WGS sequence"/>
</dbReference>
<comment type="caution">
    <text evidence="10">The sequence shown here is derived from an EMBL/GenBank/DDBJ whole genome shotgun (WGS) entry which is preliminary data.</text>
</comment>
<reference evidence="10 11" key="1">
    <citation type="submission" date="2018-02" db="EMBL/GenBank/DDBJ databases">
        <title>Genome sequence of the basidiomycete white-rot fungus Phlebia centrifuga.</title>
        <authorList>
            <person name="Granchi Z."/>
            <person name="Peng M."/>
            <person name="de Vries R.P."/>
            <person name="Hilden K."/>
            <person name="Makela M.R."/>
            <person name="Grigoriev I."/>
            <person name="Riley R."/>
        </authorList>
    </citation>
    <scope>NUCLEOTIDE SEQUENCE [LARGE SCALE GENOMIC DNA]</scope>
    <source>
        <strain evidence="10 11">FBCC195</strain>
    </source>
</reference>
<dbReference type="GO" id="GO:0004222">
    <property type="term" value="F:metalloendopeptidase activity"/>
    <property type="evidence" value="ECO:0007669"/>
    <property type="project" value="UniProtKB-EC"/>
</dbReference>
<evidence type="ECO:0000313" key="10">
    <source>
        <dbReference type="EMBL" id="PSR80472.1"/>
    </source>
</evidence>
<keyword evidence="6" id="KW-0378">Hydrolase</keyword>
<sequence length="268" mass="29304">MDDLAHFTLREWTRMSIDALDVEVECAKSQLKASLLLSLDGTTPIAEDIGRQLVTSGRRMTPQQIEFAVDAVSPADIKRVAQKYLWDPDNLKDANGDIVWEAKWYKIMLSDGTELGFGPQVNGRWSCGPRPSGQGVVVRYIRDQKNVTATNHGWPTGDAGYFKAIGMGADGKEHRKYLSLSNGDPPILAWYDASDSYGLIGEQIPGPENRIALFAKNQFNEKAGLRGDTGSLTNNAPAFFGHRSDFPVGLDCSLVPVPLGNANLGAFF</sequence>
<accession>A0A2R6NYL1</accession>
<dbReference type="GO" id="GO:0046872">
    <property type="term" value="F:metal ion binding"/>
    <property type="evidence" value="ECO:0007669"/>
    <property type="project" value="UniProtKB-KW"/>
</dbReference>
<keyword evidence="11" id="KW-1185">Reference proteome</keyword>
<dbReference type="Gene3D" id="3.30.830.10">
    <property type="entry name" value="Metalloenzyme, LuxS/M16 peptidase-like"/>
    <property type="match status" value="1"/>
</dbReference>
<proteinExistence type="inferred from homology"/>
<dbReference type="EC" id="3.4.24.64" evidence="3"/>
<gene>
    <name evidence="10" type="ORF">PHLCEN_2v6729</name>
</gene>
<keyword evidence="7" id="KW-0862">Zinc</keyword>
<evidence type="ECO:0000256" key="3">
    <source>
        <dbReference type="ARBA" id="ARBA00012299"/>
    </source>
</evidence>